<dbReference type="InterPro" id="IPR007210">
    <property type="entry name" value="ABC_Gly_betaine_transp_sub-bd"/>
</dbReference>
<proteinExistence type="predicted"/>
<dbReference type="GO" id="GO:0022857">
    <property type="term" value="F:transmembrane transporter activity"/>
    <property type="evidence" value="ECO:0007669"/>
    <property type="project" value="InterPro"/>
</dbReference>
<dbReference type="AlphaFoldDB" id="A0AAU7VJ25"/>
<reference evidence="2" key="1">
    <citation type="journal article" date="2013" name="Extremophiles">
        <title>Proteinivorax tanatarense gen. nov., sp. nov., an anaerobic, haloalkaliphilic, proteolytic bacterium isolated from a decaying algal bloom, and proposal of Proteinivoraceae fam. nov.</title>
        <authorList>
            <person name="Kevbrin V."/>
            <person name="Boltyanskaya Y."/>
            <person name="Zhilina T."/>
            <person name="Kolganova T."/>
            <person name="Lavrentjeva E."/>
            <person name="Kuznetsov B."/>
        </authorList>
    </citation>
    <scope>NUCLEOTIDE SEQUENCE</scope>
    <source>
        <strain evidence="2">Z-910T</strain>
    </source>
</reference>
<protein>
    <submittedName>
        <fullName evidence="2">Glycine betaine ABC transporter substrate-binding protein</fullName>
    </submittedName>
</protein>
<dbReference type="Gene3D" id="3.40.190.10">
    <property type="entry name" value="Periplasmic binding protein-like II"/>
    <property type="match status" value="1"/>
</dbReference>
<evidence type="ECO:0000313" key="2">
    <source>
        <dbReference type="EMBL" id="XBX74042.1"/>
    </source>
</evidence>
<dbReference type="CDD" id="cd13528">
    <property type="entry name" value="PBP2_osmoprotectants"/>
    <property type="match status" value="1"/>
</dbReference>
<name>A0AAU7VJ25_9FIRM</name>
<evidence type="ECO:0000259" key="1">
    <source>
        <dbReference type="Pfam" id="PF04069"/>
    </source>
</evidence>
<accession>A0AAU7VJ25</accession>
<organism evidence="2">
    <name type="scientific">Proteinivorax tanatarense</name>
    <dbReference type="NCBI Taxonomy" id="1260629"/>
    <lineage>
        <taxon>Bacteria</taxon>
        <taxon>Bacillati</taxon>
        <taxon>Bacillota</taxon>
        <taxon>Clostridia</taxon>
        <taxon>Eubacteriales</taxon>
        <taxon>Proteinivoracaceae</taxon>
        <taxon>Proteinivorax</taxon>
    </lineage>
</organism>
<dbReference type="PROSITE" id="PS51257">
    <property type="entry name" value="PROKAR_LIPOPROTEIN"/>
    <property type="match status" value="1"/>
</dbReference>
<gene>
    <name evidence="2" type="ORF">PRVXT_002062</name>
</gene>
<dbReference type="EMBL" id="CP158367">
    <property type="protein sequence ID" value="XBX74042.1"/>
    <property type="molecule type" value="Genomic_DNA"/>
</dbReference>
<dbReference type="GO" id="GO:0043190">
    <property type="term" value="C:ATP-binding cassette (ABC) transporter complex"/>
    <property type="evidence" value="ECO:0007669"/>
    <property type="project" value="InterPro"/>
</dbReference>
<feature type="domain" description="ABC-type glycine betaine transport system substrate-binding" evidence="1">
    <location>
        <begin position="29"/>
        <end position="292"/>
    </location>
</feature>
<sequence>MKTYVKILSVLLCVLMLGGCFGLFGGGPDVVIGGKNFTEQDILVFMMEAVIEEHTDLEVQTRPFLGGTDVVAQAIERGDLDIYPEYTGTALINILEMETITDPQEVYDTVSEIYADEKNLIWLEPLGFNNTYALSMRRDHAEELNIETISDLAEYAPDLTLAATHEFLERPDGYAGVQEAYNLEFGDIRGLDPGLTYAAVRDGEGDVNDAFSTDGRIVAFDLKSLDDDRNFFPPYYPAPIVRQDTLEQHPELEDALNKLGGSLDDTTMSELNARVDLEGEDPRDVAREYLRENDIIQ</sequence>
<dbReference type="Gene3D" id="3.40.190.120">
    <property type="entry name" value="Osmoprotection protein (prox), domain 2"/>
    <property type="match status" value="1"/>
</dbReference>
<reference evidence="2" key="2">
    <citation type="submission" date="2024-06" db="EMBL/GenBank/DDBJ databases">
        <authorList>
            <person name="Petrova K.O."/>
            <person name="Toshchakov S.V."/>
            <person name="Boltjanskaja Y.V."/>
            <person name="Kevbrin V."/>
        </authorList>
    </citation>
    <scope>NUCLEOTIDE SEQUENCE</scope>
    <source>
        <strain evidence="2">Z-910T</strain>
    </source>
</reference>
<dbReference type="SUPFAM" id="SSF53850">
    <property type="entry name" value="Periplasmic binding protein-like II"/>
    <property type="match status" value="1"/>
</dbReference>
<dbReference type="RefSeq" id="WP_350342800.1">
    <property type="nucleotide sequence ID" value="NZ_CP158367.1"/>
</dbReference>
<dbReference type="Pfam" id="PF04069">
    <property type="entry name" value="OpuAC"/>
    <property type="match status" value="1"/>
</dbReference>